<evidence type="ECO:0000313" key="2">
    <source>
        <dbReference type="EMBL" id="KAJ1168140.1"/>
    </source>
</evidence>
<sequence length="131" mass="14697">MGCDQSYPRNCQSQEPFSGPRRDPRNKDMARKSYPYWFNTTRKGGVLPRYGINPSPLNGDQETGSVWLTSTPERGEKGPNGISCPDSGRRKKLMQDSRAARRMLHPAVFQEEPGSPRYRTAYISDMGGGRG</sequence>
<dbReference type="Proteomes" id="UP001066276">
    <property type="component" value="Chromosome 4_1"/>
</dbReference>
<feature type="region of interest" description="Disordered" evidence="1">
    <location>
        <begin position="1"/>
        <end position="98"/>
    </location>
</feature>
<feature type="compositionally biased region" description="Polar residues" evidence="1">
    <location>
        <begin position="55"/>
        <end position="72"/>
    </location>
</feature>
<reference evidence="2" key="1">
    <citation type="journal article" date="2022" name="bioRxiv">
        <title>Sequencing and chromosome-scale assembly of the giantPleurodeles waltlgenome.</title>
        <authorList>
            <person name="Brown T."/>
            <person name="Elewa A."/>
            <person name="Iarovenko S."/>
            <person name="Subramanian E."/>
            <person name="Araus A.J."/>
            <person name="Petzold A."/>
            <person name="Susuki M."/>
            <person name="Suzuki K.-i.T."/>
            <person name="Hayashi T."/>
            <person name="Toyoda A."/>
            <person name="Oliveira C."/>
            <person name="Osipova E."/>
            <person name="Leigh N.D."/>
            <person name="Simon A."/>
            <person name="Yun M.H."/>
        </authorList>
    </citation>
    <scope>NUCLEOTIDE SEQUENCE</scope>
    <source>
        <strain evidence="2">20211129_DDA</strain>
        <tissue evidence="2">Liver</tissue>
    </source>
</reference>
<organism evidence="2 3">
    <name type="scientific">Pleurodeles waltl</name>
    <name type="common">Iberian ribbed newt</name>
    <dbReference type="NCBI Taxonomy" id="8319"/>
    <lineage>
        <taxon>Eukaryota</taxon>
        <taxon>Metazoa</taxon>
        <taxon>Chordata</taxon>
        <taxon>Craniata</taxon>
        <taxon>Vertebrata</taxon>
        <taxon>Euteleostomi</taxon>
        <taxon>Amphibia</taxon>
        <taxon>Batrachia</taxon>
        <taxon>Caudata</taxon>
        <taxon>Salamandroidea</taxon>
        <taxon>Salamandridae</taxon>
        <taxon>Pleurodelinae</taxon>
        <taxon>Pleurodeles</taxon>
    </lineage>
</organism>
<feature type="region of interest" description="Disordered" evidence="1">
    <location>
        <begin position="111"/>
        <end position="131"/>
    </location>
</feature>
<evidence type="ECO:0000313" key="3">
    <source>
        <dbReference type="Proteomes" id="UP001066276"/>
    </source>
</evidence>
<protein>
    <submittedName>
        <fullName evidence="2">Uncharacterized protein</fullName>
    </submittedName>
</protein>
<proteinExistence type="predicted"/>
<gene>
    <name evidence="2" type="ORF">NDU88_000089</name>
</gene>
<name>A0AAV7SVM4_PLEWA</name>
<comment type="caution">
    <text evidence="2">The sequence shown here is derived from an EMBL/GenBank/DDBJ whole genome shotgun (WGS) entry which is preliminary data.</text>
</comment>
<evidence type="ECO:0000256" key="1">
    <source>
        <dbReference type="SAM" id="MobiDB-lite"/>
    </source>
</evidence>
<dbReference type="EMBL" id="JANPWB010000007">
    <property type="protein sequence ID" value="KAJ1168140.1"/>
    <property type="molecule type" value="Genomic_DNA"/>
</dbReference>
<feature type="compositionally biased region" description="Basic and acidic residues" evidence="1">
    <location>
        <begin position="20"/>
        <end position="31"/>
    </location>
</feature>
<feature type="compositionally biased region" description="Polar residues" evidence="1">
    <location>
        <begin position="7"/>
        <end position="16"/>
    </location>
</feature>
<accession>A0AAV7SVM4</accession>
<keyword evidence="3" id="KW-1185">Reference proteome</keyword>
<dbReference type="AlphaFoldDB" id="A0AAV7SVM4"/>